<feature type="compositionally biased region" description="Basic and acidic residues" evidence="1">
    <location>
        <begin position="30"/>
        <end position="47"/>
    </location>
</feature>
<reference evidence="2 3" key="1">
    <citation type="submission" date="2018-02" db="EMBL/GenBank/DDBJ databases">
        <title>The genomes of Aspergillus section Nigri reveals drivers in fungal speciation.</title>
        <authorList>
            <consortium name="DOE Joint Genome Institute"/>
            <person name="Vesth T.C."/>
            <person name="Nybo J."/>
            <person name="Theobald S."/>
            <person name="Brandl J."/>
            <person name="Frisvad J.C."/>
            <person name="Nielsen K.F."/>
            <person name="Lyhne E.K."/>
            <person name="Kogle M.E."/>
            <person name="Kuo A."/>
            <person name="Riley R."/>
            <person name="Clum A."/>
            <person name="Nolan M."/>
            <person name="Lipzen A."/>
            <person name="Salamov A."/>
            <person name="Henrissat B."/>
            <person name="Wiebenga A."/>
            <person name="De vries R.P."/>
            <person name="Grigoriev I.V."/>
            <person name="Mortensen U.H."/>
            <person name="Andersen M.R."/>
            <person name="Baker S.E."/>
        </authorList>
    </citation>
    <scope>NUCLEOTIDE SEQUENCE [LARGE SCALE GENOMIC DNA]</scope>
    <source>
        <strain evidence="2 3">CBS 115571</strain>
    </source>
</reference>
<accession>A0A2V5IA43</accession>
<name>A0A2V5IA43_ASPV1</name>
<feature type="compositionally biased region" description="Polar residues" evidence="1">
    <location>
        <begin position="1"/>
        <end position="10"/>
    </location>
</feature>
<feature type="region of interest" description="Disordered" evidence="1">
    <location>
        <begin position="1"/>
        <end position="51"/>
    </location>
</feature>
<keyword evidence="3" id="KW-1185">Reference proteome</keyword>
<evidence type="ECO:0000256" key="1">
    <source>
        <dbReference type="SAM" id="MobiDB-lite"/>
    </source>
</evidence>
<gene>
    <name evidence="2" type="ORF">BO99DRAFT_218487</name>
</gene>
<dbReference type="AlphaFoldDB" id="A0A2V5IA43"/>
<evidence type="ECO:0000313" key="3">
    <source>
        <dbReference type="Proteomes" id="UP000249829"/>
    </source>
</evidence>
<protein>
    <submittedName>
        <fullName evidence="2">Uncharacterized protein</fullName>
    </submittedName>
</protein>
<dbReference type="Proteomes" id="UP000249829">
    <property type="component" value="Unassembled WGS sequence"/>
</dbReference>
<sequence length="164" mass="18146">MSTQSDTQPLVVNPYAFSRRTTRRATKMLDGSKSDRSEKGGRGERRGGQPVTPASFTCMDCWGALVEMSLDQVVDYGRILQGMTNTVIVVPELSPPPLPLSLVAHGHGFHRRTAQYNPLLGIEHHLLGGCSAGMEATQTTKQNSCCSLTFWAWQPRLGWISWRD</sequence>
<evidence type="ECO:0000313" key="2">
    <source>
        <dbReference type="EMBL" id="PYI16496.1"/>
    </source>
</evidence>
<organism evidence="2 3">
    <name type="scientific">Aspergillus violaceofuscus (strain CBS 115571)</name>
    <dbReference type="NCBI Taxonomy" id="1450538"/>
    <lineage>
        <taxon>Eukaryota</taxon>
        <taxon>Fungi</taxon>
        <taxon>Dikarya</taxon>
        <taxon>Ascomycota</taxon>
        <taxon>Pezizomycotina</taxon>
        <taxon>Eurotiomycetes</taxon>
        <taxon>Eurotiomycetidae</taxon>
        <taxon>Eurotiales</taxon>
        <taxon>Aspergillaceae</taxon>
        <taxon>Aspergillus</taxon>
    </lineage>
</organism>
<proteinExistence type="predicted"/>
<dbReference type="EMBL" id="KZ825168">
    <property type="protein sequence ID" value="PYI16496.1"/>
    <property type="molecule type" value="Genomic_DNA"/>
</dbReference>